<dbReference type="KEGG" id="mde:101896982"/>
<dbReference type="VEuPathDB" id="VectorBase:MDOA013981"/>
<comment type="subcellular location">
    <subcellularLocation>
        <location evidence="1">Membrane</location>
        <topology evidence="1">Lipid-anchor</topology>
        <topology evidence="1">GPI-anchor</topology>
    </subcellularLocation>
</comment>
<keyword evidence="5 9" id="KW-1133">Transmembrane helix</keyword>
<dbReference type="InterPro" id="IPR050975">
    <property type="entry name" value="Sleep_regulator"/>
</dbReference>
<evidence type="ECO:0000256" key="6">
    <source>
        <dbReference type="ARBA" id="ARBA00023136"/>
    </source>
</evidence>
<dbReference type="AlphaFoldDB" id="A0A1I8ND66"/>
<dbReference type="GO" id="GO:0030431">
    <property type="term" value="P:sleep"/>
    <property type="evidence" value="ECO:0007669"/>
    <property type="project" value="InterPro"/>
</dbReference>
<evidence type="ECO:0000256" key="5">
    <source>
        <dbReference type="ARBA" id="ARBA00022989"/>
    </source>
</evidence>
<feature type="transmembrane region" description="Helical" evidence="9">
    <location>
        <begin position="127"/>
        <end position="144"/>
    </location>
</feature>
<evidence type="ECO:0000256" key="9">
    <source>
        <dbReference type="SAM" id="Phobius"/>
    </source>
</evidence>
<keyword evidence="4 10" id="KW-0732">Signal</keyword>
<dbReference type="OrthoDB" id="6420171at2759"/>
<evidence type="ECO:0000256" key="1">
    <source>
        <dbReference type="ARBA" id="ARBA00004589"/>
    </source>
</evidence>
<keyword evidence="3 9" id="KW-0812">Transmembrane</keyword>
<feature type="chain" id="PRO_5044561540" evidence="10">
    <location>
        <begin position="23"/>
        <end position="145"/>
    </location>
</feature>
<keyword evidence="2" id="KW-0336">GPI-anchor</keyword>
<dbReference type="Proteomes" id="UP001652621">
    <property type="component" value="Unplaced"/>
</dbReference>
<dbReference type="RefSeq" id="XP_005179583.1">
    <property type="nucleotide sequence ID" value="XM_005179526.3"/>
</dbReference>
<evidence type="ECO:0000256" key="8">
    <source>
        <dbReference type="ARBA" id="ARBA00023288"/>
    </source>
</evidence>
<keyword evidence="6 9" id="KW-0472">Membrane</keyword>
<proteinExistence type="predicted"/>
<evidence type="ECO:0000256" key="3">
    <source>
        <dbReference type="ARBA" id="ARBA00022692"/>
    </source>
</evidence>
<evidence type="ECO:0000256" key="7">
    <source>
        <dbReference type="ARBA" id="ARBA00023180"/>
    </source>
</evidence>
<dbReference type="EnsemblMetazoa" id="MDOA013981-RA">
    <property type="protein sequence ID" value="MDOA013981-PA"/>
    <property type="gene ID" value="MDOA013981"/>
</dbReference>
<reference evidence="13" key="2">
    <citation type="submission" date="2025-04" db="UniProtKB">
        <authorList>
            <consortium name="RefSeq"/>
        </authorList>
    </citation>
    <scope>IDENTIFICATION</scope>
    <source>
        <strain evidence="13">Aabys</strain>
    </source>
</reference>
<dbReference type="Pfam" id="PF17064">
    <property type="entry name" value="QVR"/>
    <property type="match status" value="1"/>
</dbReference>
<dbReference type="VEuPathDB" id="VectorBase:MDOMA2_020972"/>
<dbReference type="PANTHER" id="PTHR33562:SF2">
    <property type="entry name" value="PROTEIN QUIVER"/>
    <property type="match status" value="1"/>
</dbReference>
<feature type="signal peptide" evidence="10">
    <location>
        <begin position="1"/>
        <end position="22"/>
    </location>
</feature>
<dbReference type="PANTHER" id="PTHR33562">
    <property type="entry name" value="ATILLA, ISOFORM B-RELATED-RELATED"/>
    <property type="match status" value="1"/>
</dbReference>
<accession>A0A1I8ND66</accession>
<gene>
    <name evidence="11" type="primary">101896982</name>
    <name evidence="13" type="synonym">LOC101896982</name>
</gene>
<evidence type="ECO:0000313" key="13">
    <source>
        <dbReference type="RefSeq" id="XP_005179583.1"/>
    </source>
</evidence>
<evidence type="ECO:0000313" key="12">
    <source>
        <dbReference type="Proteomes" id="UP001652621"/>
    </source>
</evidence>
<dbReference type="eggNOG" id="ENOG502TD07">
    <property type="taxonomic scope" value="Eukaryota"/>
</dbReference>
<keyword evidence="7" id="KW-0325">Glycoprotein</keyword>
<keyword evidence="8" id="KW-0449">Lipoprotein</keyword>
<reference evidence="11" key="1">
    <citation type="submission" date="2020-05" db="UniProtKB">
        <authorList>
            <consortium name="EnsemblMetazoa"/>
        </authorList>
    </citation>
    <scope>IDENTIFICATION</scope>
    <source>
        <strain evidence="11">Aabys</strain>
    </source>
</reference>
<evidence type="ECO:0000256" key="10">
    <source>
        <dbReference type="SAM" id="SignalP"/>
    </source>
</evidence>
<evidence type="ECO:0000256" key="2">
    <source>
        <dbReference type="ARBA" id="ARBA00022622"/>
    </source>
</evidence>
<dbReference type="GeneID" id="101896982"/>
<keyword evidence="12" id="KW-1185">Reference proteome</keyword>
<dbReference type="GO" id="GO:0032222">
    <property type="term" value="P:regulation of synaptic transmission, cholinergic"/>
    <property type="evidence" value="ECO:0007669"/>
    <property type="project" value="InterPro"/>
</dbReference>
<sequence>MQKNILIVLSVFALCLVNSANAIKCYKCKSITDPGCASDMIDENSRIAVVDCDTVPKPNSMDQYMPVTKCNRVVTSDKAGVIISRDCHFQSIGSDPNVCTVSHSRKIDSCHTCSGDLCNSNSSAGRFMAIGFTAIFALVAMVFAF</sequence>
<organism evidence="11">
    <name type="scientific">Musca domestica</name>
    <name type="common">House fly</name>
    <dbReference type="NCBI Taxonomy" id="7370"/>
    <lineage>
        <taxon>Eukaryota</taxon>
        <taxon>Metazoa</taxon>
        <taxon>Ecdysozoa</taxon>
        <taxon>Arthropoda</taxon>
        <taxon>Hexapoda</taxon>
        <taxon>Insecta</taxon>
        <taxon>Pterygota</taxon>
        <taxon>Neoptera</taxon>
        <taxon>Endopterygota</taxon>
        <taxon>Diptera</taxon>
        <taxon>Brachycera</taxon>
        <taxon>Muscomorpha</taxon>
        <taxon>Muscoidea</taxon>
        <taxon>Muscidae</taxon>
        <taxon>Musca</taxon>
    </lineage>
</organism>
<dbReference type="GO" id="GO:0098552">
    <property type="term" value="C:side of membrane"/>
    <property type="evidence" value="ECO:0007669"/>
    <property type="project" value="UniProtKB-KW"/>
</dbReference>
<dbReference type="InterPro" id="IPR031424">
    <property type="entry name" value="QVR-like"/>
</dbReference>
<evidence type="ECO:0000313" key="11">
    <source>
        <dbReference type="EnsemblMetazoa" id="MDOA013981-PA"/>
    </source>
</evidence>
<name>A0A1I8ND66_MUSDO</name>
<evidence type="ECO:0000256" key="4">
    <source>
        <dbReference type="ARBA" id="ARBA00022729"/>
    </source>
</evidence>
<protein>
    <submittedName>
        <fullName evidence="13">Uncharacterized protein LOC101896982</fullName>
    </submittedName>
</protein>